<evidence type="ECO:0000313" key="2">
    <source>
        <dbReference type="EMBL" id="GGB95467.1"/>
    </source>
</evidence>
<dbReference type="Proteomes" id="UP000620266">
    <property type="component" value="Unassembled WGS sequence"/>
</dbReference>
<feature type="transmembrane region" description="Helical" evidence="1">
    <location>
        <begin position="178"/>
        <end position="200"/>
    </location>
</feature>
<keyword evidence="1" id="KW-1133">Transmembrane helix</keyword>
<sequence length="221" mass="24095">MQKRNRRDVSLPADVPLLKIFFGLAAILLRQASTRTVDFVLDNSCLSRPPVSGRAAQWRSPWHLRQLLSWFIGTASAPTFLLVGALLAIDPHSDHPLFWWSLPAIVAIGHAVAILRINQLHHRKPFTERRVLARHHVAIDAGVISALFLLAGMVSGFLPDVAIPMAKTVDGTLSPLALTGWSALMALTFAMLSCAHAGALHAQLCFEEGMDSARDGQRMGS</sequence>
<keyword evidence="1" id="KW-0472">Membrane</keyword>
<feature type="transmembrane region" description="Helical" evidence="1">
    <location>
        <begin position="137"/>
        <end position="158"/>
    </location>
</feature>
<feature type="transmembrane region" description="Helical" evidence="1">
    <location>
        <begin position="67"/>
        <end position="91"/>
    </location>
</feature>
<reference evidence="2" key="2">
    <citation type="submission" date="2020-09" db="EMBL/GenBank/DDBJ databases">
        <authorList>
            <person name="Sun Q."/>
            <person name="Sedlacek I."/>
        </authorList>
    </citation>
    <scope>NUCLEOTIDE SEQUENCE</scope>
    <source>
        <strain evidence="2">CCM 7086</strain>
    </source>
</reference>
<dbReference type="AlphaFoldDB" id="A0A8J2UJQ9"/>
<accession>A0A8J2UJQ9</accession>
<evidence type="ECO:0000313" key="3">
    <source>
        <dbReference type="Proteomes" id="UP000620266"/>
    </source>
</evidence>
<keyword evidence="3" id="KW-1185">Reference proteome</keyword>
<protein>
    <submittedName>
        <fullName evidence="2">Uncharacterized protein</fullName>
    </submittedName>
</protein>
<gene>
    <name evidence="2" type="ORF">GCM10007205_00860</name>
</gene>
<organism evidence="2 3">
    <name type="scientific">Oxalicibacterium flavum</name>
    <dbReference type="NCBI Taxonomy" id="179467"/>
    <lineage>
        <taxon>Bacteria</taxon>
        <taxon>Pseudomonadati</taxon>
        <taxon>Pseudomonadota</taxon>
        <taxon>Betaproteobacteria</taxon>
        <taxon>Burkholderiales</taxon>
        <taxon>Oxalobacteraceae</taxon>
        <taxon>Oxalicibacterium</taxon>
    </lineage>
</organism>
<dbReference type="RefSeq" id="WP_188394210.1">
    <property type="nucleotide sequence ID" value="NZ_BMCG01000001.1"/>
</dbReference>
<dbReference type="EMBL" id="BMCG01000001">
    <property type="protein sequence ID" value="GGB95467.1"/>
    <property type="molecule type" value="Genomic_DNA"/>
</dbReference>
<keyword evidence="1" id="KW-0812">Transmembrane</keyword>
<evidence type="ECO:0000256" key="1">
    <source>
        <dbReference type="SAM" id="Phobius"/>
    </source>
</evidence>
<proteinExistence type="predicted"/>
<reference evidence="2" key="1">
    <citation type="journal article" date="2014" name="Int. J. Syst. Evol. Microbiol.">
        <title>Complete genome sequence of Corynebacterium casei LMG S-19264T (=DSM 44701T), isolated from a smear-ripened cheese.</title>
        <authorList>
            <consortium name="US DOE Joint Genome Institute (JGI-PGF)"/>
            <person name="Walter F."/>
            <person name="Albersmeier A."/>
            <person name="Kalinowski J."/>
            <person name="Ruckert C."/>
        </authorList>
    </citation>
    <scope>NUCLEOTIDE SEQUENCE</scope>
    <source>
        <strain evidence="2">CCM 7086</strain>
    </source>
</reference>
<comment type="caution">
    <text evidence="2">The sequence shown here is derived from an EMBL/GenBank/DDBJ whole genome shotgun (WGS) entry which is preliminary data.</text>
</comment>
<name>A0A8J2UJQ9_9BURK</name>
<feature type="transmembrane region" description="Helical" evidence="1">
    <location>
        <begin position="97"/>
        <end position="117"/>
    </location>
</feature>